<evidence type="ECO:0000313" key="1">
    <source>
        <dbReference type="EMBL" id="RRT78885.1"/>
    </source>
</evidence>
<comment type="caution">
    <text evidence="1">The sequence shown here is derived from an EMBL/GenBank/DDBJ whole genome shotgun (WGS) entry which is preliminary data.</text>
</comment>
<dbReference type="AlphaFoldDB" id="A0A427ARQ1"/>
<reference evidence="1 2" key="1">
    <citation type="journal article" date="2014" name="Agronomy (Basel)">
        <title>A Draft Genome Sequence for Ensete ventricosum, the Drought-Tolerant Tree Against Hunger.</title>
        <authorList>
            <person name="Harrison J."/>
            <person name="Moore K.A."/>
            <person name="Paszkiewicz K."/>
            <person name="Jones T."/>
            <person name="Grant M."/>
            <person name="Ambacheew D."/>
            <person name="Muzemil S."/>
            <person name="Studholme D.J."/>
        </authorList>
    </citation>
    <scope>NUCLEOTIDE SEQUENCE [LARGE SCALE GENOMIC DNA]</scope>
</reference>
<gene>
    <name evidence="1" type="ORF">B296_00009491</name>
</gene>
<evidence type="ECO:0000313" key="2">
    <source>
        <dbReference type="Proteomes" id="UP000287651"/>
    </source>
</evidence>
<dbReference type="EMBL" id="AMZH03001562">
    <property type="protein sequence ID" value="RRT78885.1"/>
    <property type="molecule type" value="Genomic_DNA"/>
</dbReference>
<dbReference type="Proteomes" id="UP000287651">
    <property type="component" value="Unassembled WGS sequence"/>
</dbReference>
<accession>A0A427ARQ1</accession>
<organism evidence="1 2">
    <name type="scientific">Ensete ventricosum</name>
    <name type="common">Abyssinian banana</name>
    <name type="synonym">Musa ensete</name>
    <dbReference type="NCBI Taxonomy" id="4639"/>
    <lineage>
        <taxon>Eukaryota</taxon>
        <taxon>Viridiplantae</taxon>
        <taxon>Streptophyta</taxon>
        <taxon>Embryophyta</taxon>
        <taxon>Tracheophyta</taxon>
        <taxon>Spermatophyta</taxon>
        <taxon>Magnoliopsida</taxon>
        <taxon>Liliopsida</taxon>
        <taxon>Zingiberales</taxon>
        <taxon>Musaceae</taxon>
        <taxon>Ensete</taxon>
    </lineage>
</organism>
<name>A0A427ARQ1_ENSVE</name>
<sequence length="250" mass="27889">MRMHRTNHGDRCRPSGQNGHLNADILEEIHPATGRGFGWCWDFRRGGHLMQRNAKPPNIHLCVEIRAHQEPATTFIDSQDLNWRGRQLVGELVLRESPKAGSSLWLVGAVDLFELVGIESPMELVGTESPLELVGTKSSLELVETESPLELVGAKSMLELVGIENPLELVGTQSLLKLVGTESSLEVVAREEHFCIPTEYELHVPLLEQCPYNTFPDDFKLSTDALEAALWFLLHPVIKACLDGWQNLPS</sequence>
<proteinExistence type="predicted"/>
<protein>
    <submittedName>
        <fullName evidence="1">Uncharacterized protein</fullName>
    </submittedName>
</protein>